<evidence type="ECO:0000313" key="1">
    <source>
        <dbReference type="EMBL" id="KAG8014811.1"/>
    </source>
</evidence>
<comment type="caution">
    <text evidence="1">The sequence shown here is derived from an EMBL/GenBank/DDBJ whole genome shotgun (WGS) entry which is preliminary data.</text>
</comment>
<sequence length="524" mass="57065">LLFCRSLAYAAMLMYDYPLKTDMETSFYPSLVKTPEPYGMIFSHPAHLYHPTHMHAFTQSHTPSNPTHTQVEPVDLSVSKRSSSTSSSSSPPCSSASSPSSSRSSPLSPYSVASHASPHCSPPHSQLHSSPSHTLPPTTLPYPTIVGPLLSSGTRVIQGSRVMMSPVMVPLIYSSPLLHQSIMVTQPISSDDDHHQSRETVHSTKPPEQQGDAHEIHKPIKTEPHPEFAHKLHSCPDTKPSVIRISHGNNPSVIVHPRTQHPLPAESPDTLKKRRIHRCDFSGCNKVYTKSSHLKAHRRTHTGEKPYKCMWEGCTWKFARSDELTRHFRKHTGVKPFQCPDCERSFSRSDHLALHKKRHLLVSPQEKEKGWGGWSSWGKSLLSSATSTVGQSLTSVKTKAGEALRLHRTSVGEEAREDGGEEGGAEEKREEGGGGGEGEGGESGETDLSSSGESTASHAASGRGGKSVISGGLDALEFIGKKTMTVLAESDPGFKKTKTLMQKTASLSQASAQKISTARLIRDT</sequence>
<accession>A0ACB7FNS8</accession>
<reference evidence="1" key="1">
    <citation type="submission" date="2020-04" db="EMBL/GenBank/DDBJ databases">
        <title>A chromosome-scale assembly and high-density genetic map of the yellow drum (Nibea albiflora) genome.</title>
        <authorList>
            <person name="Xu D."/>
            <person name="Zhang W."/>
            <person name="Chen R."/>
            <person name="Tan P."/>
            <person name="Wang L."/>
            <person name="Song H."/>
            <person name="Tian L."/>
            <person name="Zhu Q."/>
            <person name="Wang B."/>
        </authorList>
    </citation>
    <scope>NUCLEOTIDE SEQUENCE</scope>
    <source>
        <strain evidence="1">ZJHYS-2018</strain>
    </source>
</reference>
<dbReference type="EMBL" id="CM024789">
    <property type="protein sequence ID" value="KAG8014811.1"/>
    <property type="molecule type" value="Genomic_DNA"/>
</dbReference>
<name>A0ACB7FNS8_NIBAL</name>
<evidence type="ECO:0000313" key="2">
    <source>
        <dbReference type="Proteomes" id="UP000805704"/>
    </source>
</evidence>
<proteinExistence type="predicted"/>
<organism evidence="1 2">
    <name type="scientific">Nibea albiflora</name>
    <name type="common">Yellow drum</name>
    <name type="synonym">Corvina albiflora</name>
    <dbReference type="NCBI Taxonomy" id="240163"/>
    <lineage>
        <taxon>Eukaryota</taxon>
        <taxon>Metazoa</taxon>
        <taxon>Chordata</taxon>
        <taxon>Craniata</taxon>
        <taxon>Vertebrata</taxon>
        <taxon>Euteleostomi</taxon>
        <taxon>Actinopterygii</taxon>
        <taxon>Neopterygii</taxon>
        <taxon>Teleostei</taxon>
        <taxon>Neoteleostei</taxon>
        <taxon>Acanthomorphata</taxon>
        <taxon>Eupercaria</taxon>
        <taxon>Sciaenidae</taxon>
        <taxon>Nibea</taxon>
    </lineage>
</organism>
<gene>
    <name evidence="1" type="primary">KLF3</name>
    <name evidence="1" type="ORF">GBF38_003462</name>
</gene>
<protein>
    <submittedName>
        <fullName evidence="1">Krueppel-like factor 3</fullName>
    </submittedName>
</protein>
<dbReference type="Proteomes" id="UP000805704">
    <property type="component" value="Chromosome 1"/>
</dbReference>
<keyword evidence="2" id="KW-1185">Reference proteome</keyword>
<feature type="non-terminal residue" evidence="1">
    <location>
        <position position="1"/>
    </location>
</feature>